<dbReference type="Pfam" id="PF06452">
    <property type="entry name" value="CBM9_1"/>
    <property type="match status" value="2"/>
</dbReference>
<dbReference type="OrthoDB" id="9809277at2"/>
<feature type="domain" description="GH10" evidence="12">
    <location>
        <begin position="513"/>
        <end position="883"/>
    </location>
</feature>
<keyword evidence="13" id="KW-0858">Xylan degradation</keyword>
<dbReference type="SMART" id="SM00633">
    <property type="entry name" value="Glyco_10"/>
    <property type="match status" value="1"/>
</dbReference>
<reference evidence="13 14" key="1">
    <citation type="submission" date="2018-06" db="EMBL/GenBank/DDBJ databases">
        <title>Genomic Encyclopedia of Type Strains, Phase I: the one thousand microbial genomes (KMG-I) project.</title>
        <authorList>
            <person name="Kyrpides N."/>
        </authorList>
    </citation>
    <scope>NUCLEOTIDE SEQUENCE [LARGE SCALE GENOMIC DNA]</scope>
    <source>
        <strain evidence="13 14">DSM 19573</strain>
    </source>
</reference>
<dbReference type="PANTHER" id="PTHR31490">
    <property type="entry name" value="GLYCOSYL HYDROLASE"/>
    <property type="match status" value="1"/>
</dbReference>
<organism evidence="13 14">
    <name type="scientific">Ruminiclostridium sufflavum DSM 19573</name>
    <dbReference type="NCBI Taxonomy" id="1121337"/>
    <lineage>
        <taxon>Bacteria</taxon>
        <taxon>Bacillati</taxon>
        <taxon>Bacillota</taxon>
        <taxon>Clostridia</taxon>
        <taxon>Eubacteriales</taxon>
        <taxon>Oscillospiraceae</taxon>
        <taxon>Ruminiclostridium</taxon>
    </lineage>
</organism>
<dbReference type="PANTHER" id="PTHR31490:SF90">
    <property type="entry name" value="ENDO-1,4-BETA-XYLANASE A"/>
    <property type="match status" value="1"/>
</dbReference>
<dbReference type="Proteomes" id="UP000248132">
    <property type="component" value="Unassembled WGS sequence"/>
</dbReference>
<dbReference type="InterPro" id="IPR031158">
    <property type="entry name" value="GH10_AS"/>
</dbReference>
<feature type="signal peptide" evidence="10">
    <location>
        <begin position="1"/>
        <end position="28"/>
    </location>
</feature>
<gene>
    <name evidence="13" type="ORF">LY28_02678</name>
</gene>
<keyword evidence="2 10" id="KW-0732">Signal</keyword>
<dbReference type="PROSITE" id="PS00591">
    <property type="entry name" value="GH10_1"/>
    <property type="match status" value="1"/>
</dbReference>
<dbReference type="EMBL" id="QKMR01000016">
    <property type="protein sequence ID" value="PYG86857.1"/>
    <property type="molecule type" value="Genomic_DNA"/>
</dbReference>
<feature type="domain" description="SLH" evidence="11">
    <location>
        <begin position="1606"/>
        <end position="1665"/>
    </location>
</feature>
<dbReference type="PROSITE" id="PS51272">
    <property type="entry name" value="SLH"/>
    <property type="match status" value="3"/>
</dbReference>
<proteinExistence type="inferred from homology"/>
<dbReference type="EC" id="3.2.1.8" evidence="9"/>
<keyword evidence="14" id="KW-1185">Reference proteome</keyword>
<keyword evidence="4 9" id="KW-0378">Hydrolase</keyword>
<dbReference type="Gene3D" id="2.60.120.260">
    <property type="entry name" value="Galactose-binding domain-like"/>
    <property type="match status" value="3"/>
</dbReference>
<dbReference type="InterPro" id="IPR044846">
    <property type="entry name" value="GH10"/>
</dbReference>
<keyword evidence="3" id="KW-0677">Repeat</keyword>
<dbReference type="Pfam" id="PF02018">
    <property type="entry name" value="CBM_4_9"/>
    <property type="match status" value="3"/>
</dbReference>
<name>A0A318XVL4_9FIRM</name>
<dbReference type="PROSITE" id="PS51760">
    <property type="entry name" value="GH10_2"/>
    <property type="match status" value="1"/>
</dbReference>
<evidence type="ECO:0000256" key="9">
    <source>
        <dbReference type="RuleBase" id="RU361174"/>
    </source>
</evidence>
<dbReference type="SUPFAM" id="SSF51445">
    <property type="entry name" value="(Trans)glycosidases"/>
    <property type="match status" value="1"/>
</dbReference>
<keyword evidence="6 9" id="KW-0326">Glycosidase</keyword>
<feature type="domain" description="SLH" evidence="11">
    <location>
        <begin position="1474"/>
        <end position="1533"/>
    </location>
</feature>
<dbReference type="GO" id="GO:0030246">
    <property type="term" value="F:carbohydrate binding"/>
    <property type="evidence" value="ECO:0007669"/>
    <property type="project" value="InterPro"/>
</dbReference>
<evidence type="ECO:0000256" key="6">
    <source>
        <dbReference type="ARBA" id="ARBA00023295"/>
    </source>
</evidence>
<comment type="similarity">
    <text evidence="1 9">Belongs to the glycosyl hydrolase 10 (cellulase F) family.</text>
</comment>
<dbReference type="CDD" id="cd00005">
    <property type="entry name" value="CBM9_like_1"/>
    <property type="match status" value="1"/>
</dbReference>
<dbReference type="Pfam" id="PF00395">
    <property type="entry name" value="SLH"/>
    <property type="match status" value="3"/>
</dbReference>
<evidence type="ECO:0000256" key="7">
    <source>
        <dbReference type="ARBA" id="ARBA00023326"/>
    </source>
</evidence>
<feature type="chain" id="PRO_5016448600" description="Beta-xylanase" evidence="10">
    <location>
        <begin position="29"/>
        <end position="1665"/>
    </location>
</feature>
<dbReference type="InterPro" id="IPR001119">
    <property type="entry name" value="SLH_dom"/>
</dbReference>
<evidence type="ECO:0000256" key="5">
    <source>
        <dbReference type="ARBA" id="ARBA00023277"/>
    </source>
</evidence>
<dbReference type="InterPro" id="IPR003305">
    <property type="entry name" value="CenC_carb-bd"/>
</dbReference>
<protein>
    <recommendedName>
        <fullName evidence="9">Beta-xylanase</fullName>
        <ecNumber evidence="9">3.2.1.8</ecNumber>
    </recommendedName>
</protein>
<sequence length="1665" mass="180580">MSRKISLLLVIAMVLTSLLPIGLPVVQAADTTFTTAGDTIRYDFENGSLQGWGAAGSITVEAVKDAAAANSGAYGLKASASSANWQGAQLNITSFPAGKYKVEGYVKLVSAGSGALKITHQHTDTGASSDAYDQLASDSNIASDGWTKLEGSFSLSDIMAASYIKFESADSGNTPDYYLDDITFTLVSLDSSKPQTPSAAIKSYEYNFDDGTAQGWSPRGSGVNVSISAEAAVSAPNSIKVSGRSANWNGASLNTLGKLEKDTLYTLTANVKSINGATTPSAIILTMQQKSADEGANTEYKQIALKNDINDGNWHEISGTYSFTGDMAEQVLYFESSDPEDAFYIDDIAIIPPGAGVRNIGFENNTAQGFTSRLGGSVKVTSEDSKTGTYSLLTTDRVNENDGPMLDVSGKMLQGSKYNISTWIKLAPNTTQSGIILSMAYTVDSETKYANLIGSVNNPVIVKSEDGWVKLSLDYLMAYDADEVSLYIESKGDTTPFYIDDFCVAYIPPEGIQTDIPSLKEVYKDNFEFGASVVPGEYTGTSGDLFKKHFNSMVAGNDTKPDAILPGTFLALKDINEANLNLDFADYIKDYTEDNSMKWRWHTLVWHSQTPDWLFTDANGDDLTTTNANSDIVLIETDPAKQAANKELVLNRLKAYIKLIIDRYGEYIDYYDVVNEVIDPSQADGMRRSKWFVITGKDYIRTAFKTTKDELKAKGYTGKLYINDYNTEQPAKRDFLYALVQEINKEEKLIDGVGHQCHIGRTQPSVSAITTSIRKFADAGLDNQITELDVSNYDDSVSDFAKSTADNDVPASVILEQGYRYKQLFEGLKKLDDEKNCISSVAVWGISDANTWLSTFPITRLEKPLLFDTDQQAKYAYWGVVLANPDYSGYSDKLPILIKNLSTPEGTPVIDGKSELLWDSNAAVAVQSDNGFAAEFKTRWDKNNIYVLAEITDPAFNNSGSAEVFVDGAKKTFAFGENNSNSKTVKLTGGYRLEAKIPLTASVALNGKLPFDIRFTGSDGTMVSWNDIANNQDVSTENIGTLTLSDAVGATEAIKGTPVIDGTKDTIWDSANEISVNKYINAASGATAVARTMWDDKKLYVYAAVTDSSLHKESKDSYQQDSIEIFLDQKNDKTDSYGDDDGQYRINFENEQSFGSNPGGSMVTSAAIVTDTGYVIEAAIDLDKINAAEGAVLGFDIQVNNSDNSEGKRDSVAIWNDVSGNSWSNLVKIGVVKLAAAPGTGTGSTGSGTAADNDYDKIKINGKNQRFANITSKFEGGKKHTVLEIIDKQIQEMLKNNTTIKIDVMNNSSIVTGKLDGTTIKSMMEKKAVLEINTDKASYVLPVAFLDIDSLCSKLDTDIKNISVSIKIGEAPNDKAALVEKTADKNKYQVVAQPVDFEITFSSADKSIEVSKFNSYVERTVAIPGGIDTGKIVTGIVLNSDGTFSHVPTAIVRIDSKYHAKISSLTNSTYAVIYNAEAYSDVQNHWSKDAVNNVISRLIMNGAGENSFKPDTDITRGEFVDSVVKALGLYRVGRGADSFGDVAKNSKYYDSIGIAYEYGFISGYKDNLFKPDNKITRQEAFVVISKAMGLAGIKTEYSDNDAGSILGSFKDYGIISGWAKISAAACVKNNIISGKDGKMLAPKNSITRGEVSSIINNILKNSNLI</sequence>
<comment type="caution">
    <text evidence="13">The sequence shown here is derived from an EMBL/GenBank/DDBJ whole genome shotgun (WGS) entry which is preliminary data.</text>
</comment>
<keyword evidence="7 9" id="KW-0624">Polysaccharide degradation</keyword>
<evidence type="ECO:0000313" key="13">
    <source>
        <dbReference type="EMBL" id="PYG86857.1"/>
    </source>
</evidence>
<evidence type="ECO:0000256" key="10">
    <source>
        <dbReference type="SAM" id="SignalP"/>
    </source>
</evidence>
<evidence type="ECO:0000256" key="2">
    <source>
        <dbReference type="ARBA" id="ARBA00022729"/>
    </source>
</evidence>
<keyword evidence="5 9" id="KW-0119">Carbohydrate metabolism</keyword>
<dbReference type="InterPro" id="IPR017853">
    <property type="entry name" value="GH"/>
</dbReference>
<evidence type="ECO:0000256" key="3">
    <source>
        <dbReference type="ARBA" id="ARBA00022737"/>
    </source>
</evidence>
<accession>A0A318XVL4</accession>
<dbReference type="GO" id="GO:0031176">
    <property type="term" value="F:endo-1,4-beta-xylanase activity"/>
    <property type="evidence" value="ECO:0007669"/>
    <property type="project" value="UniProtKB-EC"/>
</dbReference>
<comment type="catalytic activity">
    <reaction evidence="9">
        <text>Endohydrolysis of (1-&gt;4)-beta-D-xylosidic linkages in xylans.</text>
        <dbReference type="EC" id="3.2.1.8"/>
    </reaction>
</comment>
<dbReference type="Gene3D" id="2.60.40.1190">
    <property type="match status" value="2"/>
</dbReference>
<dbReference type="RefSeq" id="WP_110462681.1">
    <property type="nucleotide sequence ID" value="NZ_QKMR01000016.1"/>
</dbReference>
<dbReference type="Pfam" id="PF00331">
    <property type="entry name" value="Glyco_hydro_10"/>
    <property type="match status" value="1"/>
</dbReference>
<dbReference type="GO" id="GO:0045493">
    <property type="term" value="P:xylan catabolic process"/>
    <property type="evidence" value="ECO:0007669"/>
    <property type="project" value="UniProtKB-KW"/>
</dbReference>
<feature type="active site" description="Nucleophile" evidence="8">
    <location>
        <position position="787"/>
    </location>
</feature>
<evidence type="ECO:0000256" key="4">
    <source>
        <dbReference type="ARBA" id="ARBA00022801"/>
    </source>
</evidence>
<dbReference type="SUPFAM" id="SSF49785">
    <property type="entry name" value="Galactose-binding domain-like"/>
    <property type="match status" value="3"/>
</dbReference>
<dbReference type="PRINTS" id="PR00134">
    <property type="entry name" value="GLHYDRLASE10"/>
</dbReference>
<evidence type="ECO:0000313" key="14">
    <source>
        <dbReference type="Proteomes" id="UP000248132"/>
    </source>
</evidence>
<dbReference type="InterPro" id="IPR001000">
    <property type="entry name" value="GH10_dom"/>
</dbReference>
<evidence type="ECO:0000256" key="1">
    <source>
        <dbReference type="ARBA" id="ARBA00007495"/>
    </source>
</evidence>
<dbReference type="Gene3D" id="3.20.20.80">
    <property type="entry name" value="Glycosidases"/>
    <property type="match status" value="1"/>
</dbReference>
<evidence type="ECO:0000259" key="11">
    <source>
        <dbReference type="PROSITE" id="PS51272"/>
    </source>
</evidence>
<dbReference type="InterPro" id="IPR008979">
    <property type="entry name" value="Galactose-bd-like_sf"/>
</dbReference>
<feature type="domain" description="SLH" evidence="11">
    <location>
        <begin position="1535"/>
        <end position="1598"/>
    </location>
</feature>
<evidence type="ECO:0000259" key="12">
    <source>
        <dbReference type="PROSITE" id="PS51760"/>
    </source>
</evidence>
<dbReference type="InterPro" id="IPR010502">
    <property type="entry name" value="Carb-bd_dom_fam9"/>
</dbReference>
<dbReference type="SUPFAM" id="SSF49344">
    <property type="entry name" value="CBD9-like"/>
    <property type="match status" value="2"/>
</dbReference>
<evidence type="ECO:0000256" key="8">
    <source>
        <dbReference type="PROSITE-ProRule" id="PRU10061"/>
    </source>
</evidence>